<feature type="compositionally biased region" description="Pro residues" evidence="3">
    <location>
        <begin position="218"/>
        <end position="234"/>
    </location>
</feature>
<dbReference type="PANTHER" id="PTHR22115:SF4">
    <property type="entry name" value="COILED-COIL DOMAIN-CONTAINING PROTEIN"/>
    <property type="match status" value="1"/>
</dbReference>
<evidence type="ECO:0000313" key="5">
    <source>
        <dbReference type="EMBL" id="PIO66196.1"/>
    </source>
</evidence>
<gene>
    <name evidence="5" type="ORF">TELCIR_12100</name>
</gene>
<dbReference type="Pfam" id="PF15295">
    <property type="entry name" value="CCDC50_N"/>
    <property type="match status" value="1"/>
</dbReference>
<accession>A0A2G9U7G1</accession>
<feature type="coiled-coil region" evidence="2">
    <location>
        <begin position="46"/>
        <end position="80"/>
    </location>
</feature>
<dbReference type="AlphaFoldDB" id="A0A2G9U7G1"/>
<feature type="region of interest" description="Disordered" evidence="3">
    <location>
        <begin position="212"/>
        <end position="242"/>
    </location>
</feature>
<keyword evidence="1 2" id="KW-0175">Coiled coil</keyword>
<protein>
    <recommendedName>
        <fullName evidence="4">Coiled-coil domain-containing protein</fullName>
    </recommendedName>
</protein>
<organism evidence="5 6">
    <name type="scientific">Teladorsagia circumcincta</name>
    <name type="common">Brown stomach worm</name>
    <name type="synonym">Ostertagia circumcincta</name>
    <dbReference type="NCBI Taxonomy" id="45464"/>
    <lineage>
        <taxon>Eukaryota</taxon>
        <taxon>Metazoa</taxon>
        <taxon>Ecdysozoa</taxon>
        <taxon>Nematoda</taxon>
        <taxon>Chromadorea</taxon>
        <taxon>Rhabditida</taxon>
        <taxon>Rhabditina</taxon>
        <taxon>Rhabditomorpha</taxon>
        <taxon>Strongyloidea</taxon>
        <taxon>Trichostrongylidae</taxon>
        <taxon>Teladorsagia</taxon>
    </lineage>
</organism>
<dbReference type="InterPro" id="IPR039303">
    <property type="entry name" value="CCDC50"/>
</dbReference>
<dbReference type="InterPro" id="IPR029311">
    <property type="entry name" value="CCDC50_N"/>
</dbReference>
<feature type="domain" description="Coiled-coil" evidence="4">
    <location>
        <begin position="10"/>
        <end position="97"/>
    </location>
</feature>
<evidence type="ECO:0000256" key="2">
    <source>
        <dbReference type="SAM" id="Coils"/>
    </source>
</evidence>
<evidence type="ECO:0000259" key="4">
    <source>
        <dbReference type="Pfam" id="PF15295"/>
    </source>
</evidence>
<reference evidence="5 6" key="1">
    <citation type="submission" date="2015-09" db="EMBL/GenBank/DDBJ databases">
        <title>Draft genome of the parasitic nematode Teladorsagia circumcincta isolate WARC Sus (inbred).</title>
        <authorList>
            <person name="Mitreva M."/>
        </authorList>
    </citation>
    <scope>NUCLEOTIDE SEQUENCE [LARGE SCALE GENOMIC DNA]</scope>
    <source>
        <strain evidence="5 6">S</strain>
    </source>
</reference>
<dbReference type="EMBL" id="KZ348430">
    <property type="protein sequence ID" value="PIO66196.1"/>
    <property type="molecule type" value="Genomic_DNA"/>
</dbReference>
<sequence length="242" mass="27051">MIAIVDQQRPTHYNRNREDRRLVGDDTKRSIKEQMNEDQAARQRRLEANQKIAESDEELARRLQREFEEEVRRQQEEQAQRDAELAQRLAFAEQSRIASSSRVDLPVAAPSYTSNQPSAAPLDQPLIDITSDDHTTTFTNTPIPALTNDILTPSPPLPTATNGINHDRYENVQMDPFLPGPSASSAVDSTHGPPLLEVLHPTNPFLLDIAAQETLQPSPLPPPYRSEFGLPPPSNLALGKRD</sequence>
<evidence type="ECO:0000313" key="6">
    <source>
        <dbReference type="Proteomes" id="UP000230423"/>
    </source>
</evidence>
<evidence type="ECO:0000256" key="1">
    <source>
        <dbReference type="ARBA" id="ARBA00023054"/>
    </source>
</evidence>
<dbReference type="PANTHER" id="PTHR22115">
    <property type="entry name" value="C3ORF6 PROTEIN-RELATED"/>
    <property type="match status" value="1"/>
</dbReference>
<evidence type="ECO:0000256" key="3">
    <source>
        <dbReference type="SAM" id="MobiDB-lite"/>
    </source>
</evidence>
<dbReference type="Proteomes" id="UP000230423">
    <property type="component" value="Unassembled WGS sequence"/>
</dbReference>
<keyword evidence="6" id="KW-1185">Reference proteome</keyword>
<dbReference type="OrthoDB" id="5877310at2759"/>
<dbReference type="CDD" id="cd22249">
    <property type="entry name" value="UDM1_RNF168_RNF169-like"/>
    <property type="match status" value="1"/>
</dbReference>
<proteinExistence type="predicted"/>
<name>A0A2G9U7G1_TELCI</name>